<keyword evidence="2" id="KW-1133">Transmembrane helix</keyword>
<feature type="transmembrane region" description="Helical" evidence="2">
    <location>
        <begin position="207"/>
        <end position="229"/>
    </location>
</feature>
<accession>A0ABR9P4R0</accession>
<gene>
    <name evidence="3" type="ORF">IDM40_08945</name>
</gene>
<evidence type="ECO:0000256" key="1">
    <source>
        <dbReference type="SAM" id="MobiDB-lite"/>
    </source>
</evidence>
<feature type="region of interest" description="Disordered" evidence="1">
    <location>
        <begin position="33"/>
        <end position="56"/>
    </location>
</feature>
<name>A0ABR9P4R0_9ACTN</name>
<keyword evidence="4" id="KW-1185">Reference proteome</keyword>
<evidence type="ECO:0000313" key="3">
    <source>
        <dbReference type="EMBL" id="MBE2998829.1"/>
    </source>
</evidence>
<proteinExistence type="predicted"/>
<dbReference type="Proteomes" id="UP000806528">
    <property type="component" value="Unassembled WGS sequence"/>
</dbReference>
<dbReference type="RefSeq" id="WP_193121461.1">
    <property type="nucleotide sequence ID" value="NZ_JADBGI010000006.1"/>
</dbReference>
<evidence type="ECO:0000313" key="4">
    <source>
        <dbReference type="Proteomes" id="UP000806528"/>
    </source>
</evidence>
<protein>
    <submittedName>
        <fullName evidence="3">OadG family protein</fullName>
    </submittedName>
</protein>
<sequence>MLRIVKIGIPTVFGGAVLIGLLTWGLSFLPEKDDADEDAPAGTATASPEPPASESEEARFAGFTDELEQHPVLVRGDQDGVFDGDLPDRIRTHAEQGSEPVHVVVGDFESPPHLVPMRARAATGLGGTFFHLNWDGDLNASSVQGNQAIELAEWSSEAEGEQYPPEELLRQSVQLYVHPALEQMHRDGAEWDRRHGGPSSEDVLMEFILRSSAVLMALAFALGLVKAVWNRAHTGL</sequence>
<comment type="caution">
    <text evidence="3">The sequence shown here is derived from an EMBL/GenBank/DDBJ whole genome shotgun (WGS) entry which is preliminary data.</text>
</comment>
<reference evidence="3 4" key="1">
    <citation type="submission" date="2020-09" db="EMBL/GenBank/DDBJ databases">
        <title>Diversity and distribution of actinomycetes associated with coral in the coast of Hainan.</title>
        <authorList>
            <person name="Li F."/>
        </authorList>
    </citation>
    <scope>NUCLEOTIDE SEQUENCE [LARGE SCALE GENOMIC DNA]</scope>
    <source>
        <strain evidence="3 4">HNM0947</strain>
    </source>
</reference>
<evidence type="ECO:0000256" key="2">
    <source>
        <dbReference type="SAM" id="Phobius"/>
    </source>
</evidence>
<keyword evidence="2" id="KW-0472">Membrane</keyword>
<keyword evidence="2" id="KW-0812">Transmembrane</keyword>
<dbReference type="EMBL" id="JADBGI010000006">
    <property type="protein sequence ID" value="MBE2998829.1"/>
    <property type="molecule type" value="Genomic_DNA"/>
</dbReference>
<feature type="transmembrane region" description="Helical" evidence="2">
    <location>
        <begin position="7"/>
        <end position="26"/>
    </location>
</feature>
<organism evidence="3 4">
    <name type="scientific">Nocardiopsis coralli</name>
    <dbReference type="NCBI Taxonomy" id="2772213"/>
    <lineage>
        <taxon>Bacteria</taxon>
        <taxon>Bacillati</taxon>
        <taxon>Actinomycetota</taxon>
        <taxon>Actinomycetes</taxon>
        <taxon>Streptosporangiales</taxon>
        <taxon>Nocardiopsidaceae</taxon>
        <taxon>Nocardiopsis</taxon>
    </lineage>
</organism>